<dbReference type="AlphaFoldDB" id="A0A5J6I2C0"/>
<dbReference type="GeneID" id="91417723"/>
<name>A0A5J6I2C0_STRC4</name>
<reference evidence="2 3" key="1">
    <citation type="submission" date="2017-09" db="EMBL/GenBank/DDBJ databases">
        <authorList>
            <person name="Lee N."/>
            <person name="Cho B.-K."/>
        </authorList>
    </citation>
    <scope>NUCLEOTIDE SEQUENCE [LARGE SCALE GENOMIC DNA]</scope>
    <source>
        <strain evidence="2 3">ATCC 13740</strain>
    </source>
</reference>
<keyword evidence="1" id="KW-0732">Signal</keyword>
<proteinExistence type="predicted"/>
<organism evidence="2 3">
    <name type="scientific">Streptomyces coeruleorubidus</name>
    <dbReference type="NCBI Taxonomy" id="116188"/>
    <lineage>
        <taxon>Bacteria</taxon>
        <taxon>Bacillati</taxon>
        <taxon>Actinomycetota</taxon>
        <taxon>Actinomycetes</taxon>
        <taxon>Kitasatosporales</taxon>
        <taxon>Streptomycetaceae</taxon>
        <taxon>Streptomyces</taxon>
    </lineage>
</organism>
<sequence length="143" mass="15047">MRLLARSALAGTAATLLALATGTSAHADGLDRTVWAGADWNVTPHADSGGKAHIQTYGEIFTITDLAKDGHSTIGIISIGGEANTYYYWNRGGVDSTRTLNLDIEEGTPITIKACIGDWKGNPDTPAAGIIWEKCSGWAQTDA</sequence>
<dbReference type="Proteomes" id="UP000326598">
    <property type="component" value="Chromosome"/>
</dbReference>
<accession>A0A5J6I2C0</accession>
<evidence type="ECO:0000313" key="3">
    <source>
        <dbReference type="Proteomes" id="UP000326598"/>
    </source>
</evidence>
<dbReference type="KEGG" id="scoe:CP976_16760"/>
<gene>
    <name evidence="2" type="ORF">CP976_16760</name>
</gene>
<evidence type="ECO:0000313" key="2">
    <source>
        <dbReference type="EMBL" id="QEV25642.1"/>
    </source>
</evidence>
<dbReference type="EMBL" id="CP023694">
    <property type="protein sequence ID" value="QEV25642.1"/>
    <property type="molecule type" value="Genomic_DNA"/>
</dbReference>
<feature type="signal peptide" evidence="1">
    <location>
        <begin position="1"/>
        <end position="27"/>
    </location>
</feature>
<dbReference type="RefSeq" id="WP_150481096.1">
    <property type="nucleotide sequence ID" value="NZ_BMTB01000001.1"/>
</dbReference>
<feature type="chain" id="PRO_5023901046" evidence="1">
    <location>
        <begin position="28"/>
        <end position="143"/>
    </location>
</feature>
<protein>
    <submittedName>
        <fullName evidence="2">Uncharacterized protein</fullName>
    </submittedName>
</protein>
<evidence type="ECO:0000256" key="1">
    <source>
        <dbReference type="SAM" id="SignalP"/>
    </source>
</evidence>